<dbReference type="AlphaFoldDB" id="A0AAJ7NAH9"/>
<dbReference type="PROSITE" id="PS50935">
    <property type="entry name" value="SSB"/>
    <property type="match status" value="1"/>
</dbReference>
<evidence type="ECO:0000313" key="3">
    <source>
        <dbReference type="Proteomes" id="UP000694925"/>
    </source>
</evidence>
<dbReference type="NCBIfam" id="TIGR00621">
    <property type="entry name" value="ssb"/>
    <property type="match status" value="1"/>
</dbReference>
<dbReference type="Proteomes" id="UP000694925">
    <property type="component" value="Unplaced"/>
</dbReference>
<dbReference type="RefSeq" id="XP_017885726.1">
    <property type="nucleotide sequence ID" value="XM_018030237.2"/>
</dbReference>
<dbReference type="SUPFAM" id="SSF50249">
    <property type="entry name" value="Nucleic acid-binding proteins"/>
    <property type="match status" value="1"/>
</dbReference>
<evidence type="ECO:0000313" key="4">
    <source>
        <dbReference type="RefSeq" id="XP_017885726.1"/>
    </source>
</evidence>
<dbReference type="CTD" id="41968"/>
<dbReference type="Gene3D" id="2.40.50.140">
    <property type="entry name" value="Nucleic acid-binding proteins"/>
    <property type="match status" value="1"/>
</dbReference>
<dbReference type="GO" id="GO:0003697">
    <property type="term" value="F:single-stranded DNA binding"/>
    <property type="evidence" value="ECO:0007669"/>
    <property type="project" value="InterPro"/>
</dbReference>
<dbReference type="GO" id="GO:0006264">
    <property type="term" value="P:mitochondrial DNA replication"/>
    <property type="evidence" value="ECO:0007669"/>
    <property type="project" value="TreeGrafter"/>
</dbReference>
<keyword evidence="1 2" id="KW-0238">DNA-binding</keyword>
<evidence type="ECO:0000256" key="1">
    <source>
        <dbReference type="ARBA" id="ARBA00023125"/>
    </source>
</evidence>
<name>A0AAJ7NAH9_9HYME</name>
<accession>A0AAJ7NAH9</accession>
<keyword evidence="3" id="KW-1185">Reference proteome</keyword>
<dbReference type="GeneID" id="108628368"/>
<dbReference type="PANTHER" id="PTHR10302">
    <property type="entry name" value="SINGLE-STRANDED DNA-BINDING PROTEIN"/>
    <property type="match status" value="1"/>
</dbReference>
<dbReference type="FunFam" id="2.40.50.140:FF:000269">
    <property type="entry name" value="Single-stranded DNA-binding protein"/>
    <property type="match status" value="1"/>
</dbReference>
<dbReference type="InterPro" id="IPR011344">
    <property type="entry name" value="ssDNA-bd"/>
</dbReference>
<proteinExistence type="inferred from homology"/>
<organism evidence="3 4">
    <name type="scientific">Ceratina calcarata</name>
    <dbReference type="NCBI Taxonomy" id="156304"/>
    <lineage>
        <taxon>Eukaryota</taxon>
        <taxon>Metazoa</taxon>
        <taxon>Ecdysozoa</taxon>
        <taxon>Arthropoda</taxon>
        <taxon>Hexapoda</taxon>
        <taxon>Insecta</taxon>
        <taxon>Pterygota</taxon>
        <taxon>Neoptera</taxon>
        <taxon>Endopterygota</taxon>
        <taxon>Hymenoptera</taxon>
        <taxon>Apocrita</taxon>
        <taxon>Aculeata</taxon>
        <taxon>Apoidea</taxon>
        <taxon>Anthophila</taxon>
        <taxon>Apidae</taxon>
        <taxon>Ceratina</taxon>
        <taxon>Zadontomerus</taxon>
    </lineage>
</organism>
<dbReference type="HAMAP" id="MF_00984">
    <property type="entry name" value="SSB"/>
    <property type="match status" value="1"/>
</dbReference>
<sequence>MFRQVIPRFVDTVKTVASRRQMCNIPESTKIEKTINQVTLLGRVGAEPQKRGNDEHPVVIFSLATHNNYKYTNGDFVQRTDWHKVCVFKPNLRDNVYNYLKKGQRVLVSGKISYGEFKDEEGNTRPSTAVIADDIVFFQHQ</sequence>
<dbReference type="InterPro" id="IPR000424">
    <property type="entry name" value="Primosome_PriB/ssb"/>
</dbReference>
<reference evidence="4" key="1">
    <citation type="submission" date="2025-08" db="UniProtKB">
        <authorList>
            <consortium name="RefSeq"/>
        </authorList>
    </citation>
    <scope>IDENTIFICATION</scope>
    <source>
        <tissue evidence="4">Whole body</tissue>
    </source>
</reference>
<dbReference type="Pfam" id="PF00436">
    <property type="entry name" value="SSB"/>
    <property type="match status" value="1"/>
</dbReference>
<dbReference type="KEGG" id="ccal:108628368"/>
<evidence type="ECO:0000256" key="2">
    <source>
        <dbReference type="PROSITE-ProRule" id="PRU00252"/>
    </source>
</evidence>
<gene>
    <name evidence="4" type="primary">LOC108628368</name>
</gene>
<dbReference type="CDD" id="cd04496">
    <property type="entry name" value="SSB_OBF"/>
    <property type="match status" value="1"/>
</dbReference>
<dbReference type="PANTHER" id="PTHR10302:SF0">
    <property type="entry name" value="SINGLE-STRANDED DNA-BINDING PROTEIN, MITOCHONDRIAL"/>
    <property type="match status" value="1"/>
</dbReference>
<dbReference type="GO" id="GO:0042645">
    <property type="term" value="C:mitochondrial nucleoid"/>
    <property type="evidence" value="ECO:0007669"/>
    <property type="project" value="TreeGrafter"/>
</dbReference>
<dbReference type="InterPro" id="IPR012340">
    <property type="entry name" value="NA-bd_OB-fold"/>
</dbReference>
<protein>
    <submittedName>
        <fullName evidence="4">Single-stranded DNA-binding protein, mitochondrial</fullName>
    </submittedName>
</protein>